<organism evidence="1 2">
    <name type="scientific">Sorangium cellulosum</name>
    <name type="common">Polyangium cellulosum</name>
    <dbReference type="NCBI Taxonomy" id="56"/>
    <lineage>
        <taxon>Bacteria</taxon>
        <taxon>Pseudomonadati</taxon>
        <taxon>Myxococcota</taxon>
        <taxon>Polyangia</taxon>
        <taxon>Polyangiales</taxon>
        <taxon>Polyangiaceae</taxon>
        <taxon>Sorangium</taxon>
    </lineage>
</organism>
<dbReference type="EMBL" id="CP012672">
    <property type="protein sequence ID" value="AUX36470.1"/>
    <property type="molecule type" value="Genomic_DNA"/>
</dbReference>
<dbReference type="InterPro" id="IPR052918">
    <property type="entry name" value="Motility_Chemotaxis_Reg"/>
</dbReference>
<proteinExistence type="predicted"/>
<dbReference type="PANTHER" id="PTHR35580">
    <property type="entry name" value="CELL SURFACE GLYCOPROTEIN (S-LAYER PROTEIN)-LIKE PROTEIN"/>
    <property type="match status" value="1"/>
</dbReference>
<dbReference type="PANTHER" id="PTHR35580:SF1">
    <property type="entry name" value="PHYTASE-LIKE DOMAIN-CONTAINING PROTEIN"/>
    <property type="match status" value="1"/>
</dbReference>
<dbReference type="AlphaFoldDB" id="A0A4P2R0N1"/>
<dbReference type="Gene3D" id="2.130.10.10">
    <property type="entry name" value="YVTN repeat-like/Quinoprotein amine dehydrogenase"/>
    <property type="match status" value="1"/>
</dbReference>
<protein>
    <submittedName>
        <fullName evidence="1">Uncharacterized protein</fullName>
    </submittedName>
</protein>
<dbReference type="PROSITE" id="PS51257">
    <property type="entry name" value="PROKAR_LIPOPROTEIN"/>
    <property type="match status" value="1"/>
</dbReference>
<dbReference type="Proteomes" id="UP000295497">
    <property type="component" value="Chromosome"/>
</dbReference>
<name>A0A4P2R0N1_SORCE</name>
<dbReference type="RefSeq" id="WP_129579290.1">
    <property type="nucleotide sequence ID" value="NZ_CP012672.1"/>
</dbReference>
<reference evidence="1 2" key="1">
    <citation type="submission" date="2015-09" db="EMBL/GenBank/DDBJ databases">
        <title>Sorangium comparison.</title>
        <authorList>
            <person name="Zaburannyi N."/>
            <person name="Bunk B."/>
            <person name="Overmann J."/>
            <person name="Mueller R."/>
        </authorList>
    </citation>
    <scope>NUCLEOTIDE SEQUENCE [LARGE SCALE GENOMIC DNA]</scope>
    <source>
        <strain evidence="1 2">So ce836</strain>
    </source>
</reference>
<evidence type="ECO:0000313" key="1">
    <source>
        <dbReference type="EMBL" id="AUX36470.1"/>
    </source>
</evidence>
<dbReference type="SUPFAM" id="SSF50998">
    <property type="entry name" value="Quinoprotein alcohol dehydrogenase-like"/>
    <property type="match status" value="1"/>
</dbReference>
<gene>
    <name evidence="1" type="ORF">SOCE836_086780</name>
</gene>
<dbReference type="InterPro" id="IPR015943">
    <property type="entry name" value="WD40/YVTN_repeat-like_dom_sf"/>
</dbReference>
<sequence>MRHASPSPPLVRALGVLGLGALLGTASCAQVLGLGEFEDCDEDSCSGTLWAKSFGSHEFVFPESARLDSKGNILLAGSFLGTTDFGGPPLISSRMAFFLAKLKPDGSHAFSRWLWVKNLDGAYGSRLSVLPDDSVVLSGFYEEAIEFDTGDIIAAPTPDEDGCFVARFTPDNKLLWRHNLFTGKGLLLVLDSATTSEGDVVLVGSFNREVSLGSSNLTTASSKDAFVVKLDGETGNVLWSFQLGDPEDTTATRSIEAKAVAVDPGGNIVVGGRFTGFTEHGFDESYAPSPSGAGAFVLKLLPTGKMDWTVLLQGEGDAWVTDIDVDARGDIVAAGALAGGIAVETRGVRGAQQTTGPADSDILLVKLSSAGSRLRSLRFGDDSPQIVMDPKLSVGRDVESMSPLGVHVAVDTAGDIVVGAGVAGTVDFGGGPLGGRQDRDWTIAKLSAGGAHLWSRRFGDPAAGQAVVGIDTDPGTKALVAVGLNDGTLNFGNEVKVVAPGELSAVVTKIDLGRVGR</sequence>
<dbReference type="InterPro" id="IPR011047">
    <property type="entry name" value="Quinoprotein_ADH-like_sf"/>
</dbReference>
<evidence type="ECO:0000313" key="2">
    <source>
        <dbReference type="Proteomes" id="UP000295497"/>
    </source>
</evidence>
<accession>A0A4P2R0N1</accession>